<dbReference type="Pfam" id="PF14498">
    <property type="entry name" value="Glyco_hyd_65N_2"/>
    <property type="match status" value="1"/>
</dbReference>
<dbReference type="PANTHER" id="PTHR31084">
    <property type="entry name" value="ALPHA-L-FUCOSIDASE 2"/>
    <property type="match status" value="1"/>
</dbReference>
<gene>
    <name evidence="5" type="ORF">F3F73_12840</name>
</gene>
<feature type="chain" id="PRO_5029468198" description="Glycoside hydrolase family 95 protein" evidence="1">
    <location>
        <begin position="20"/>
        <end position="804"/>
    </location>
</feature>
<dbReference type="PIRSF" id="PIRSF007663">
    <property type="entry name" value="UCP007663"/>
    <property type="match status" value="1"/>
</dbReference>
<evidence type="ECO:0000259" key="3">
    <source>
        <dbReference type="Pfam" id="PF21307"/>
    </source>
</evidence>
<dbReference type="InterPro" id="IPR027414">
    <property type="entry name" value="GH95_N_dom"/>
</dbReference>
<organism evidence="5 6">
    <name type="scientific">Bacteroides salyersiae</name>
    <dbReference type="NCBI Taxonomy" id="291644"/>
    <lineage>
        <taxon>Bacteria</taxon>
        <taxon>Pseudomonadati</taxon>
        <taxon>Bacteroidota</taxon>
        <taxon>Bacteroidia</taxon>
        <taxon>Bacteroidales</taxon>
        <taxon>Bacteroidaceae</taxon>
        <taxon>Bacteroides</taxon>
    </lineage>
</organism>
<dbReference type="Pfam" id="PF21307">
    <property type="entry name" value="Glyco_hydro_95_C"/>
    <property type="match status" value="1"/>
</dbReference>
<dbReference type="InterPro" id="IPR016518">
    <property type="entry name" value="Alpha-L-fucosidase"/>
</dbReference>
<proteinExistence type="predicted"/>
<dbReference type="InterPro" id="IPR049053">
    <property type="entry name" value="AFCA-like_C"/>
</dbReference>
<accession>A0A7J4XHV7</accession>
<dbReference type="Pfam" id="PF22124">
    <property type="entry name" value="Glyco_hydro_95_cat"/>
    <property type="match status" value="1"/>
</dbReference>
<feature type="domain" description="Glycosyl hydrolase family 95 catalytic" evidence="4">
    <location>
        <begin position="297"/>
        <end position="721"/>
    </location>
</feature>
<evidence type="ECO:0000313" key="6">
    <source>
        <dbReference type="Proteomes" id="UP000422221"/>
    </source>
</evidence>
<reference evidence="5 6" key="1">
    <citation type="journal article" date="2019" name="Nat. Med.">
        <title>A library of human gut bacterial isolates paired with longitudinal multiomics data enables mechanistic microbiome research.</title>
        <authorList>
            <person name="Poyet M."/>
            <person name="Groussin M."/>
            <person name="Gibbons S.M."/>
            <person name="Avila-Pacheco J."/>
            <person name="Jiang X."/>
            <person name="Kearney S.M."/>
            <person name="Perrotta A.R."/>
            <person name="Berdy B."/>
            <person name="Zhao S."/>
            <person name="Lieberman T.D."/>
            <person name="Swanson P.K."/>
            <person name="Smith M."/>
            <person name="Roesemann S."/>
            <person name="Alexander J.E."/>
            <person name="Rich S.A."/>
            <person name="Livny J."/>
            <person name="Vlamakis H."/>
            <person name="Clish C."/>
            <person name="Bullock K."/>
            <person name="Deik A."/>
            <person name="Scott J."/>
            <person name="Pierce K.A."/>
            <person name="Xavier R.J."/>
            <person name="Alm E.J."/>
        </authorList>
    </citation>
    <scope>NUCLEOTIDE SEQUENCE [LARGE SCALE GENOMIC DNA]</scope>
    <source>
        <strain evidence="5 6">BIOML-A10</strain>
    </source>
</reference>
<feature type="domain" description="Alpha fucosidase A-like C-terminal" evidence="3">
    <location>
        <begin position="723"/>
        <end position="771"/>
    </location>
</feature>
<dbReference type="InterPro" id="IPR008928">
    <property type="entry name" value="6-hairpin_glycosidase_sf"/>
</dbReference>
<dbReference type="InterPro" id="IPR054363">
    <property type="entry name" value="GH95_cat"/>
</dbReference>
<dbReference type="EMBL" id="VWMK01000012">
    <property type="protein sequence ID" value="KAA3763896.1"/>
    <property type="molecule type" value="Genomic_DNA"/>
</dbReference>
<comment type="caution">
    <text evidence="5">The sequence shown here is derived from an EMBL/GenBank/DDBJ whole genome shotgun (WGS) entry which is preliminary data.</text>
</comment>
<evidence type="ECO:0000256" key="1">
    <source>
        <dbReference type="SAM" id="SignalP"/>
    </source>
</evidence>
<dbReference type="Proteomes" id="UP000422221">
    <property type="component" value="Unassembled WGS sequence"/>
</dbReference>
<evidence type="ECO:0000259" key="2">
    <source>
        <dbReference type="Pfam" id="PF14498"/>
    </source>
</evidence>
<dbReference type="AlphaFoldDB" id="A0A7J4XHV7"/>
<feature type="domain" description="Glycosyl hydrolase family 95 N-terminal" evidence="2">
    <location>
        <begin position="33"/>
        <end position="271"/>
    </location>
</feature>
<dbReference type="Gene3D" id="1.50.10.10">
    <property type="match status" value="1"/>
</dbReference>
<keyword evidence="1" id="KW-0732">Signal</keyword>
<dbReference type="SUPFAM" id="SSF48208">
    <property type="entry name" value="Six-hairpin glycosidases"/>
    <property type="match status" value="1"/>
</dbReference>
<sequence>MKHKLLLFVLLTTSLPIFATGSIKERLSPNETLWFTYPARNWSEQALHIGNGYMGASFYGDVEKERFDIAEKTFWTGGPHSVPDFNYGVVKGGKDKIAAIRRSITDRRFAEADSLSRLYMVGDYTNYGYFSMVGNLFVDFGKKNQPVQNYLRGIDLSTSRGFVEYTQGDVRFNREYFCSYPDKLMALHFTADQKGKISFSLSHSLVYQPEKVTEGKDELIFNGIIQGNGLGYTIRMKVLHQGGSIKVGHQQITVEGADEATVFYTVDTEYSPVYPLYKGEKPRQTTEKTIKSAITKGYETVKHTHISDYQTLYNRVKFTLSGDTTSEKLPTDIRVKQLQQGFTDDASLKVLWFNLSRYLLISASRPGTLPSNLQGVWNTFEKAPWNGNFQSNINLQEMYWGCGPTQLPECEEAYLEWIEGLVEPGRKTAGEYYGTKGWVSHSTGNIWGHTVPGDDILWGLYPSGAAWHCRHLWEHYAFGGDKSYLETKGYPIMKEAAEFWLENMVEYQKHFIIAPSVSAEHGIEMKNGSPVDYSTANGEQTAGRIFTLPAYQDIEMVYDLYTHVIKASECLGIDSAFREKVAIARNKLLPLKIGRYGQLQEWIDDVDNPRDHHRHIAHLYALYPGNMISYSQTPALALAVKKSLEMRGKGKFGERWPHTGGNWSMAWRTALWTRLYEGDQAIGTFNQMIKESGYENMMSNQSGNMQVDATMATSGLFAEMLLQSQEGFIHLLPALPTEWPEGKIEGLMARNGYRVNMEWKYGKLMKAEIILPHKVDKPMVKVQGSYLPESDNRVVLIQDTGINN</sequence>
<name>A0A7J4XHV7_9BACE</name>
<evidence type="ECO:0000313" key="5">
    <source>
        <dbReference type="EMBL" id="KAA3763896.1"/>
    </source>
</evidence>
<feature type="signal peptide" evidence="1">
    <location>
        <begin position="1"/>
        <end position="19"/>
    </location>
</feature>
<dbReference type="RefSeq" id="WP_130058851.1">
    <property type="nucleotide sequence ID" value="NZ_JADNPJ010000009.1"/>
</dbReference>
<dbReference type="GO" id="GO:0005975">
    <property type="term" value="P:carbohydrate metabolic process"/>
    <property type="evidence" value="ECO:0007669"/>
    <property type="project" value="InterPro"/>
</dbReference>
<dbReference type="PANTHER" id="PTHR31084:SF0">
    <property type="entry name" value="ALPHA-L-FUCOSIDASE 2"/>
    <property type="match status" value="1"/>
</dbReference>
<evidence type="ECO:0008006" key="7">
    <source>
        <dbReference type="Google" id="ProtNLM"/>
    </source>
</evidence>
<dbReference type="GO" id="GO:0004560">
    <property type="term" value="F:alpha-L-fucosidase activity"/>
    <property type="evidence" value="ECO:0007669"/>
    <property type="project" value="InterPro"/>
</dbReference>
<evidence type="ECO:0000259" key="4">
    <source>
        <dbReference type="Pfam" id="PF22124"/>
    </source>
</evidence>
<protein>
    <recommendedName>
        <fullName evidence="7">Glycoside hydrolase family 95 protein</fullName>
    </recommendedName>
</protein>
<dbReference type="InterPro" id="IPR012341">
    <property type="entry name" value="6hp_glycosidase-like_sf"/>
</dbReference>